<dbReference type="STRING" id="945553.A0A0D2M010"/>
<evidence type="ECO:0000313" key="3">
    <source>
        <dbReference type="EMBL" id="KJA16538.1"/>
    </source>
</evidence>
<reference evidence="4" key="1">
    <citation type="submission" date="2014-04" db="EMBL/GenBank/DDBJ databases">
        <title>Evolutionary Origins and Diversification of the Mycorrhizal Mutualists.</title>
        <authorList>
            <consortium name="DOE Joint Genome Institute"/>
            <consortium name="Mycorrhizal Genomics Consortium"/>
            <person name="Kohler A."/>
            <person name="Kuo A."/>
            <person name="Nagy L.G."/>
            <person name="Floudas D."/>
            <person name="Copeland A."/>
            <person name="Barry K.W."/>
            <person name="Cichocki N."/>
            <person name="Veneault-Fourrey C."/>
            <person name="LaButti K."/>
            <person name="Lindquist E.A."/>
            <person name="Lipzen A."/>
            <person name="Lundell T."/>
            <person name="Morin E."/>
            <person name="Murat C."/>
            <person name="Riley R."/>
            <person name="Ohm R."/>
            <person name="Sun H."/>
            <person name="Tunlid A."/>
            <person name="Henrissat B."/>
            <person name="Grigoriev I.V."/>
            <person name="Hibbett D.S."/>
            <person name="Martin F."/>
        </authorList>
    </citation>
    <scope>NUCLEOTIDE SEQUENCE [LARGE SCALE GENOMIC DNA]</scope>
    <source>
        <strain evidence="4">FD-334 SS-4</strain>
    </source>
</reference>
<feature type="signal peptide" evidence="1">
    <location>
        <begin position="1"/>
        <end position="21"/>
    </location>
</feature>
<dbReference type="Proteomes" id="UP000054270">
    <property type="component" value="Unassembled WGS sequence"/>
</dbReference>
<keyword evidence="4" id="KW-1185">Reference proteome</keyword>
<dbReference type="InterPro" id="IPR049163">
    <property type="entry name" value="Pif1-like_2B_dom"/>
</dbReference>
<organism evidence="3 4">
    <name type="scientific">Hypholoma sublateritium (strain FD-334 SS-4)</name>
    <dbReference type="NCBI Taxonomy" id="945553"/>
    <lineage>
        <taxon>Eukaryota</taxon>
        <taxon>Fungi</taxon>
        <taxon>Dikarya</taxon>
        <taxon>Basidiomycota</taxon>
        <taxon>Agaricomycotina</taxon>
        <taxon>Agaricomycetes</taxon>
        <taxon>Agaricomycetidae</taxon>
        <taxon>Agaricales</taxon>
        <taxon>Agaricineae</taxon>
        <taxon>Strophariaceae</taxon>
        <taxon>Hypholoma</taxon>
    </lineage>
</organism>
<feature type="chain" id="PRO_5002246852" description="DNA helicase Pif1-like 2B domain-containing protein" evidence="1">
    <location>
        <begin position="22"/>
        <end position="80"/>
    </location>
</feature>
<keyword evidence="1" id="KW-0732">Signal</keyword>
<dbReference type="Pfam" id="PF21530">
    <property type="entry name" value="Pif1_2B_dom"/>
    <property type="match status" value="1"/>
</dbReference>
<dbReference type="EMBL" id="KN817619">
    <property type="protein sequence ID" value="KJA16538.1"/>
    <property type="molecule type" value="Genomic_DNA"/>
</dbReference>
<evidence type="ECO:0000313" key="4">
    <source>
        <dbReference type="Proteomes" id="UP000054270"/>
    </source>
</evidence>
<evidence type="ECO:0000259" key="2">
    <source>
        <dbReference type="Pfam" id="PF21530"/>
    </source>
</evidence>
<dbReference type="OrthoDB" id="432234at2759"/>
<evidence type="ECO:0000256" key="1">
    <source>
        <dbReference type="SAM" id="SignalP"/>
    </source>
</evidence>
<name>A0A0D2M010_HYPSF</name>
<dbReference type="AlphaFoldDB" id="A0A0D2M010"/>
<protein>
    <recommendedName>
        <fullName evidence="2">DNA helicase Pif1-like 2B domain-containing protein</fullName>
    </recommendedName>
</protein>
<sequence length="80" mass="8504">GRLPLVLGMPVILLQNFDVSGGVVNGSHGTLVSIKYSTNDRGEREASSCTVKLSGYSNDPMYQLHAEEVPVIADSVSVQV</sequence>
<accession>A0A0D2M010</accession>
<gene>
    <name evidence="3" type="ORF">HYPSUDRAFT_124633</name>
</gene>
<dbReference type="OMA" id="RHATSCV"/>
<proteinExistence type="predicted"/>
<feature type="non-terminal residue" evidence="3">
    <location>
        <position position="1"/>
    </location>
</feature>
<feature type="non-terminal residue" evidence="3">
    <location>
        <position position="80"/>
    </location>
</feature>
<feature type="domain" description="DNA helicase Pif1-like 2B" evidence="2">
    <location>
        <begin position="2"/>
        <end position="32"/>
    </location>
</feature>